<evidence type="ECO:0000256" key="1">
    <source>
        <dbReference type="ARBA" id="ARBA00004651"/>
    </source>
</evidence>
<keyword evidence="6 8" id="KW-1133">Transmembrane helix</keyword>
<dbReference type="Proteomes" id="UP000034325">
    <property type="component" value="Unassembled WGS sequence"/>
</dbReference>
<keyword evidence="4" id="KW-0808">Transferase</keyword>
<dbReference type="InterPro" id="IPR038731">
    <property type="entry name" value="RgtA/B/C-like"/>
</dbReference>
<gene>
    <name evidence="10" type="ORF">UT23_C0032G0005</name>
</gene>
<dbReference type="PANTHER" id="PTHR33908">
    <property type="entry name" value="MANNOSYLTRANSFERASE YKCB-RELATED"/>
    <property type="match status" value="1"/>
</dbReference>
<protein>
    <recommendedName>
        <fullName evidence="9">Glycosyltransferase RgtA/B/C/D-like domain-containing protein</fullName>
    </recommendedName>
</protein>
<evidence type="ECO:0000256" key="8">
    <source>
        <dbReference type="SAM" id="Phobius"/>
    </source>
</evidence>
<dbReference type="EMBL" id="LBWA01000032">
    <property type="protein sequence ID" value="KKQ96403.1"/>
    <property type="molecule type" value="Genomic_DNA"/>
</dbReference>
<feature type="transmembrane region" description="Helical" evidence="8">
    <location>
        <begin position="121"/>
        <end position="141"/>
    </location>
</feature>
<keyword evidence="5 8" id="KW-0812">Transmembrane</keyword>
<dbReference type="InterPro" id="IPR050297">
    <property type="entry name" value="LipidA_mod_glycosyltrf_83"/>
</dbReference>
<evidence type="ECO:0000256" key="2">
    <source>
        <dbReference type="ARBA" id="ARBA00022475"/>
    </source>
</evidence>
<evidence type="ECO:0000259" key="9">
    <source>
        <dbReference type="Pfam" id="PF13231"/>
    </source>
</evidence>
<evidence type="ECO:0000313" key="10">
    <source>
        <dbReference type="EMBL" id="KKQ96403.1"/>
    </source>
</evidence>
<reference evidence="10 11" key="1">
    <citation type="journal article" date="2015" name="Nature">
        <title>rRNA introns, odd ribosomes, and small enigmatic genomes across a large radiation of phyla.</title>
        <authorList>
            <person name="Brown C.T."/>
            <person name="Hug L.A."/>
            <person name="Thomas B.C."/>
            <person name="Sharon I."/>
            <person name="Castelle C.J."/>
            <person name="Singh A."/>
            <person name="Wilkins M.J."/>
            <person name="Williams K.H."/>
            <person name="Banfield J.F."/>
        </authorList>
    </citation>
    <scope>NUCLEOTIDE SEQUENCE [LARGE SCALE GENOMIC DNA]</scope>
</reference>
<proteinExistence type="predicted"/>
<keyword evidence="7 8" id="KW-0472">Membrane</keyword>
<evidence type="ECO:0000256" key="7">
    <source>
        <dbReference type="ARBA" id="ARBA00023136"/>
    </source>
</evidence>
<feature type="transmembrane region" description="Helical" evidence="8">
    <location>
        <begin position="210"/>
        <end position="229"/>
    </location>
</feature>
<dbReference type="GO" id="GO:0005886">
    <property type="term" value="C:plasma membrane"/>
    <property type="evidence" value="ECO:0007669"/>
    <property type="project" value="UniProtKB-SubCell"/>
</dbReference>
<keyword evidence="3" id="KW-0328">Glycosyltransferase</keyword>
<comment type="caution">
    <text evidence="10">The sequence shown here is derived from an EMBL/GenBank/DDBJ whole genome shotgun (WGS) entry which is preliminary data.</text>
</comment>
<evidence type="ECO:0000256" key="5">
    <source>
        <dbReference type="ARBA" id="ARBA00022692"/>
    </source>
</evidence>
<organism evidence="10 11">
    <name type="scientific">Candidatus Woesebacteria bacterium GW2011_GWA1_39_12</name>
    <dbReference type="NCBI Taxonomy" id="1618549"/>
    <lineage>
        <taxon>Bacteria</taxon>
        <taxon>Candidatus Woeseibacteriota</taxon>
    </lineage>
</organism>
<dbReference type="AlphaFoldDB" id="A0A0G0LWT3"/>
<dbReference type="Pfam" id="PF13231">
    <property type="entry name" value="PMT_2"/>
    <property type="match status" value="1"/>
</dbReference>
<dbReference type="GO" id="GO:0009103">
    <property type="term" value="P:lipopolysaccharide biosynthetic process"/>
    <property type="evidence" value="ECO:0007669"/>
    <property type="project" value="UniProtKB-ARBA"/>
</dbReference>
<feature type="transmembrane region" description="Helical" evidence="8">
    <location>
        <begin position="80"/>
        <end position="109"/>
    </location>
</feature>
<feature type="transmembrane region" description="Helical" evidence="8">
    <location>
        <begin position="299"/>
        <end position="318"/>
    </location>
</feature>
<sequence>MKKRTFILFFCILVLATFVRLWQIGSVPPGLNVDEVSEGYNAYSILKTGKDRYGMFMPITFKSYGSYQPPLYTYLTVLPVYIFGSTVFAVKVVSLISGILVVIFTFFIIREFLITKNDKTSLIAALVITISPWAIFFSRMATEASVSLTLFVIGFYLLLRSIKNASFFVLACLFMGVSTHAYYSERIVSLLFLLGFVVVYRGKLLSQKKWLLWGLTVFAITQLPHLFILNSGAFTRRLNQVSYLSLSSFEANGTAFKDILFGRVMFIVREFLSQYLTYFSPRSLFFEPDDQVARSIPNLSVFHIWMIAPWVFGFRYLIKNRGNFLVKNLIILMLIAPIPAALSTDPFYTLRVFVLLWFFSIVISIGSWQLLEKIKSHFLKLFVIFILTIFSLATFYIHYFALYKHERGETVNFSSTELIKITKERADDNFVIDLSRDVALGIRFAFFREYNPTLFQSREGAPFLDKYYSSVEYEKRYDMYNIEIRPINWEGDVYKSQILVGDLLAISERQVNEHKLKLEFEIKDLANNIVLVGYSTDPKAKCLSSPISVYCKK</sequence>
<evidence type="ECO:0000256" key="3">
    <source>
        <dbReference type="ARBA" id="ARBA00022676"/>
    </source>
</evidence>
<dbReference type="GO" id="GO:0016763">
    <property type="term" value="F:pentosyltransferase activity"/>
    <property type="evidence" value="ECO:0007669"/>
    <property type="project" value="TreeGrafter"/>
</dbReference>
<evidence type="ECO:0000313" key="11">
    <source>
        <dbReference type="Proteomes" id="UP000034325"/>
    </source>
</evidence>
<dbReference type="GO" id="GO:0010041">
    <property type="term" value="P:response to iron(III) ion"/>
    <property type="evidence" value="ECO:0007669"/>
    <property type="project" value="TreeGrafter"/>
</dbReference>
<evidence type="ECO:0000256" key="6">
    <source>
        <dbReference type="ARBA" id="ARBA00022989"/>
    </source>
</evidence>
<feature type="transmembrane region" description="Helical" evidence="8">
    <location>
        <begin position="378"/>
        <end position="401"/>
    </location>
</feature>
<feature type="transmembrane region" description="Helical" evidence="8">
    <location>
        <begin position="348"/>
        <end position="371"/>
    </location>
</feature>
<name>A0A0G0LWT3_9BACT</name>
<feature type="transmembrane region" description="Helical" evidence="8">
    <location>
        <begin position="187"/>
        <end position="204"/>
    </location>
</feature>
<comment type="subcellular location">
    <subcellularLocation>
        <location evidence="1">Cell membrane</location>
        <topology evidence="1">Multi-pass membrane protein</topology>
    </subcellularLocation>
</comment>
<accession>A0A0G0LWT3</accession>
<dbReference type="PANTHER" id="PTHR33908:SF3">
    <property type="entry name" value="UNDECAPRENYL PHOSPHATE-ALPHA-4-AMINO-4-DEOXY-L-ARABINOSE ARABINOSYL TRANSFERASE"/>
    <property type="match status" value="1"/>
</dbReference>
<keyword evidence="2" id="KW-1003">Cell membrane</keyword>
<evidence type="ECO:0000256" key="4">
    <source>
        <dbReference type="ARBA" id="ARBA00022679"/>
    </source>
</evidence>
<feature type="domain" description="Glycosyltransferase RgtA/B/C/D-like" evidence="9">
    <location>
        <begin position="68"/>
        <end position="226"/>
    </location>
</feature>
<feature type="transmembrane region" description="Helical" evidence="8">
    <location>
        <begin position="325"/>
        <end position="342"/>
    </location>
</feature>